<feature type="transmembrane region" description="Helical" evidence="2">
    <location>
        <begin position="199"/>
        <end position="218"/>
    </location>
</feature>
<keyword evidence="2" id="KW-0812">Transmembrane</keyword>
<evidence type="ECO:0000256" key="1">
    <source>
        <dbReference type="SAM" id="MobiDB-lite"/>
    </source>
</evidence>
<feature type="transmembrane region" description="Helical" evidence="2">
    <location>
        <begin position="90"/>
        <end position="117"/>
    </location>
</feature>
<evidence type="ECO:0000313" key="4">
    <source>
        <dbReference type="Proteomes" id="UP000501237"/>
    </source>
</evidence>
<accession>A0A679GG75</accession>
<dbReference type="InterPro" id="IPR010380">
    <property type="entry name" value="DUF975"/>
</dbReference>
<feature type="transmembrane region" description="Helical" evidence="2">
    <location>
        <begin position="138"/>
        <end position="156"/>
    </location>
</feature>
<dbReference type="GeneID" id="57396561"/>
<dbReference type="PANTHER" id="PTHR40076">
    <property type="entry name" value="MEMBRANE PROTEIN-RELATED"/>
    <property type="match status" value="1"/>
</dbReference>
<evidence type="ECO:0000313" key="3">
    <source>
        <dbReference type="EMBL" id="BCA27368.1"/>
    </source>
</evidence>
<keyword evidence="2" id="KW-0472">Membrane</keyword>
<feature type="transmembrane region" description="Helical" evidence="2">
    <location>
        <begin position="62"/>
        <end position="84"/>
    </location>
</feature>
<keyword evidence="2" id="KW-1133">Transmembrane helix</keyword>
<sequence>MSELQQNPYSAPRSELVERPPADNVPSIEDALARGYDFRIGELISESWQRIQGLKGMMIGGLLVYSVVSQFVSFILGLVLGLFVGSEGMLLVIGQMIIGIIAGACAAPVMAGLYMLAMRHVTGQPLNFNEVFAHTGKFVPLAILSLLIPLMVYAGFLLLVIPGIYLGIAYALAMPLVVERGLSPWQAMEASRRAISQRWFKCFGLFTLLGLIVMLSALPLFIGLVWTLPMCFVVVALLYQRIFGIQQFPQ</sequence>
<evidence type="ECO:0000256" key="2">
    <source>
        <dbReference type="SAM" id="Phobius"/>
    </source>
</evidence>
<dbReference type="AlphaFoldDB" id="A0A679GG75"/>
<dbReference type="RefSeq" id="WP_142011717.1">
    <property type="nucleotide sequence ID" value="NZ_AP022642.1"/>
</dbReference>
<dbReference type="EMBL" id="AP022642">
    <property type="protein sequence ID" value="BCA27368.1"/>
    <property type="molecule type" value="Genomic_DNA"/>
</dbReference>
<reference evidence="3 4" key="1">
    <citation type="journal article" date="2020" name="Microbiol. Resour. Announc.">
        <title>Complete genome sequence of Pseudomonas otitidis strain MrB4, isolated from Lake Biwa in Japan.</title>
        <authorList>
            <person name="Miyazaki K."/>
            <person name="Hase E."/>
            <person name="Maruya T."/>
        </authorList>
    </citation>
    <scope>NUCLEOTIDE SEQUENCE [LARGE SCALE GENOMIC DNA]</scope>
    <source>
        <strain evidence="3 4">MrB4</strain>
    </source>
</reference>
<dbReference type="PANTHER" id="PTHR40076:SF1">
    <property type="entry name" value="MEMBRANE PROTEIN"/>
    <property type="match status" value="1"/>
</dbReference>
<proteinExistence type="predicted"/>
<feature type="transmembrane region" description="Helical" evidence="2">
    <location>
        <begin position="162"/>
        <end position="178"/>
    </location>
</feature>
<name>A0A679GG75_9GAMM</name>
<gene>
    <name evidence="3" type="ORF">PtoMrB4_13450</name>
</gene>
<feature type="transmembrane region" description="Helical" evidence="2">
    <location>
        <begin position="224"/>
        <end position="243"/>
    </location>
</feature>
<dbReference type="Proteomes" id="UP000501237">
    <property type="component" value="Chromosome"/>
</dbReference>
<feature type="region of interest" description="Disordered" evidence="1">
    <location>
        <begin position="1"/>
        <end position="23"/>
    </location>
</feature>
<protein>
    <submittedName>
        <fullName evidence="3">Uncharacterized protein</fullName>
    </submittedName>
</protein>
<dbReference type="KEGG" id="poj:PtoMrB4_13450"/>
<organism evidence="3 4">
    <name type="scientific">Metapseudomonas otitidis</name>
    <dbReference type="NCBI Taxonomy" id="319939"/>
    <lineage>
        <taxon>Bacteria</taxon>
        <taxon>Pseudomonadati</taxon>
        <taxon>Pseudomonadota</taxon>
        <taxon>Gammaproteobacteria</taxon>
        <taxon>Pseudomonadales</taxon>
        <taxon>Pseudomonadaceae</taxon>
        <taxon>Metapseudomonas</taxon>
    </lineage>
</organism>